<dbReference type="Gene3D" id="1.10.3720.10">
    <property type="entry name" value="MetI-like"/>
    <property type="match status" value="1"/>
</dbReference>
<feature type="transmembrane region" description="Helical" evidence="7">
    <location>
        <begin position="297"/>
        <end position="321"/>
    </location>
</feature>
<evidence type="ECO:0000313" key="11">
    <source>
        <dbReference type="Proteomes" id="UP001555826"/>
    </source>
</evidence>
<comment type="similarity">
    <text evidence="7">Belongs to the binding-protein-dependent transport system permease family.</text>
</comment>
<feature type="domain" description="ABC transmembrane type-1" evidence="9">
    <location>
        <begin position="93"/>
        <end position="318"/>
    </location>
</feature>
<keyword evidence="4 7" id="KW-0812">Transmembrane</keyword>
<organism evidence="10 11">
    <name type="scientific">Kineococcus endophyticus</name>
    <dbReference type="NCBI Taxonomy" id="1181883"/>
    <lineage>
        <taxon>Bacteria</taxon>
        <taxon>Bacillati</taxon>
        <taxon>Actinomycetota</taxon>
        <taxon>Actinomycetes</taxon>
        <taxon>Kineosporiales</taxon>
        <taxon>Kineosporiaceae</taxon>
        <taxon>Kineococcus</taxon>
    </lineage>
</organism>
<keyword evidence="11" id="KW-1185">Reference proteome</keyword>
<dbReference type="InterPro" id="IPR051393">
    <property type="entry name" value="ABC_transporter_permease"/>
</dbReference>
<dbReference type="Pfam" id="PF00528">
    <property type="entry name" value="BPD_transp_1"/>
    <property type="match status" value="1"/>
</dbReference>
<name>A0ABV3P3U6_9ACTN</name>
<dbReference type="PANTHER" id="PTHR30193:SF41">
    <property type="entry name" value="DIACETYLCHITOBIOSE UPTAKE SYSTEM PERMEASE PROTEIN NGCF"/>
    <property type="match status" value="1"/>
</dbReference>
<evidence type="ECO:0000256" key="1">
    <source>
        <dbReference type="ARBA" id="ARBA00004651"/>
    </source>
</evidence>
<dbReference type="PROSITE" id="PS50928">
    <property type="entry name" value="ABC_TM1"/>
    <property type="match status" value="1"/>
</dbReference>
<dbReference type="SUPFAM" id="SSF161098">
    <property type="entry name" value="MetI-like"/>
    <property type="match status" value="1"/>
</dbReference>
<evidence type="ECO:0000256" key="4">
    <source>
        <dbReference type="ARBA" id="ARBA00022692"/>
    </source>
</evidence>
<evidence type="ECO:0000256" key="7">
    <source>
        <dbReference type="RuleBase" id="RU363032"/>
    </source>
</evidence>
<keyword evidence="5 7" id="KW-1133">Transmembrane helix</keyword>
<evidence type="ECO:0000259" key="9">
    <source>
        <dbReference type="PROSITE" id="PS50928"/>
    </source>
</evidence>
<evidence type="ECO:0000256" key="3">
    <source>
        <dbReference type="ARBA" id="ARBA00022475"/>
    </source>
</evidence>
<evidence type="ECO:0000256" key="2">
    <source>
        <dbReference type="ARBA" id="ARBA00022448"/>
    </source>
</evidence>
<evidence type="ECO:0000313" key="10">
    <source>
        <dbReference type="EMBL" id="MEW9264289.1"/>
    </source>
</evidence>
<evidence type="ECO:0000256" key="5">
    <source>
        <dbReference type="ARBA" id="ARBA00022989"/>
    </source>
</evidence>
<keyword evidence="2 7" id="KW-0813">Transport</keyword>
<keyword evidence="3" id="KW-1003">Cell membrane</keyword>
<protein>
    <submittedName>
        <fullName evidence="10">Sugar ABC transporter permease</fullName>
    </submittedName>
</protein>
<comment type="caution">
    <text evidence="10">The sequence shown here is derived from an EMBL/GenBank/DDBJ whole genome shotgun (WGS) entry which is preliminary data.</text>
</comment>
<dbReference type="InterPro" id="IPR000515">
    <property type="entry name" value="MetI-like"/>
</dbReference>
<dbReference type="EMBL" id="JBFNQN010000003">
    <property type="protein sequence ID" value="MEW9264289.1"/>
    <property type="molecule type" value="Genomic_DNA"/>
</dbReference>
<evidence type="ECO:0000256" key="6">
    <source>
        <dbReference type="ARBA" id="ARBA00023136"/>
    </source>
</evidence>
<dbReference type="Proteomes" id="UP001555826">
    <property type="component" value="Unassembled WGS sequence"/>
</dbReference>
<proteinExistence type="inferred from homology"/>
<keyword evidence="6 7" id="KW-0472">Membrane</keyword>
<feature type="region of interest" description="Disordered" evidence="8">
    <location>
        <begin position="1"/>
        <end position="21"/>
    </location>
</feature>
<dbReference type="InterPro" id="IPR035906">
    <property type="entry name" value="MetI-like_sf"/>
</dbReference>
<comment type="subcellular location">
    <subcellularLocation>
        <location evidence="1 7">Cell membrane</location>
        <topology evidence="1 7">Multi-pass membrane protein</topology>
    </subcellularLocation>
</comment>
<feature type="transmembrane region" description="Helical" evidence="7">
    <location>
        <begin position="191"/>
        <end position="213"/>
    </location>
</feature>
<evidence type="ECO:0000256" key="8">
    <source>
        <dbReference type="SAM" id="MobiDB-lite"/>
    </source>
</evidence>
<dbReference type="RefSeq" id="WP_367636912.1">
    <property type="nucleotide sequence ID" value="NZ_JBFNQN010000003.1"/>
</dbReference>
<gene>
    <name evidence="10" type="ORF">AB1207_05995</name>
</gene>
<feature type="transmembrane region" description="Helical" evidence="7">
    <location>
        <begin position="32"/>
        <end position="54"/>
    </location>
</feature>
<feature type="transmembrane region" description="Helical" evidence="7">
    <location>
        <begin position="97"/>
        <end position="121"/>
    </location>
</feature>
<reference evidence="10 11" key="1">
    <citation type="submission" date="2024-07" db="EMBL/GenBank/DDBJ databases">
        <authorList>
            <person name="Thanompreechachai J."/>
            <person name="Duangmal K."/>
        </authorList>
    </citation>
    <scope>NUCLEOTIDE SEQUENCE [LARGE SCALE GENOMIC DNA]</scope>
    <source>
        <strain evidence="10 11">KCTC 19886</strain>
    </source>
</reference>
<dbReference type="CDD" id="cd06261">
    <property type="entry name" value="TM_PBP2"/>
    <property type="match status" value="1"/>
</dbReference>
<dbReference type="PANTHER" id="PTHR30193">
    <property type="entry name" value="ABC TRANSPORTER PERMEASE PROTEIN"/>
    <property type="match status" value="1"/>
</dbReference>
<feature type="transmembrane region" description="Helical" evidence="7">
    <location>
        <begin position="142"/>
        <end position="160"/>
    </location>
</feature>
<accession>A0ABV3P3U6</accession>
<sequence length="335" mass="35588">MSALPGTPTRVTGRGASRPPAATRKRWTFDRVSLVVVFLGVPVALYLLFVLYPFTQAAWYSLTSWSGFTSTQEFIGLENYQRLLTDGLFLQAVGNSLVLLLVVPAVTLVLSFALACLLTFGGSSTGAVRGLSGSSFYRVVSFFPYVVPAIVVGIIFGRVYDPSAGLLNGVLTGLGLGRFKDFAWLGEPSTALWAVVVVIVWSFVGFYMVLFVASIRAIPAEIFEAARIDGAGRFRTAVFIAAPGIAGSLRTAYVYLGIFALDAFVFLAAMNPDGGPGNSTLVITQQIFSTAFKEGRFGLACAMGVVLAVLTFAFTGLVLGVGQALARRNARGARA</sequence>